<reference evidence="1" key="2">
    <citation type="submission" date="2023-01" db="EMBL/GenBank/DDBJ databases">
        <authorList>
            <person name="Petersen C."/>
        </authorList>
    </citation>
    <scope>NUCLEOTIDE SEQUENCE</scope>
    <source>
        <strain evidence="1">IBT 17514</strain>
    </source>
</reference>
<protein>
    <submittedName>
        <fullName evidence="1">Uncharacterized protein</fullName>
    </submittedName>
</protein>
<gene>
    <name evidence="1" type="ORF">N7493_001189</name>
</gene>
<name>A0AAD6MZG2_9EURO</name>
<dbReference type="EMBL" id="JAQJAN010000002">
    <property type="protein sequence ID" value="KAJ5738034.1"/>
    <property type="molecule type" value="Genomic_DNA"/>
</dbReference>
<accession>A0AAD6MZG2</accession>
<evidence type="ECO:0000313" key="2">
    <source>
        <dbReference type="Proteomes" id="UP001215712"/>
    </source>
</evidence>
<sequence>MDVPLLRRNNCDFVLIQCQTKSAPCILLAIPVKRLVGEVYARLDYPVCSVNYRAWLTAPRKRVNLIQDPDTAYRFKIIPAVTVVMRKIPKLLRLTQVEAPDEAKGDLDSKLLVEAYGMELNFRNWGTGSVAWLQDQSSKDESFVYIFQLNTRVANKRIEDIIILSKCLFLKKNESNKNPPLEGLKWQVDALCAGYYEPELYNLFRKEPVPYEPIVTWDENFFGEMLITVDIRNAFDLSAQDRGHLVANKMDFHAAKL</sequence>
<dbReference type="Proteomes" id="UP001215712">
    <property type="component" value="Unassembled WGS sequence"/>
</dbReference>
<comment type="caution">
    <text evidence="1">The sequence shown here is derived from an EMBL/GenBank/DDBJ whole genome shotgun (WGS) entry which is preliminary data.</text>
</comment>
<evidence type="ECO:0000313" key="1">
    <source>
        <dbReference type="EMBL" id="KAJ5738034.1"/>
    </source>
</evidence>
<keyword evidence="2" id="KW-1185">Reference proteome</keyword>
<proteinExistence type="predicted"/>
<reference evidence="1" key="1">
    <citation type="journal article" date="2023" name="IMA Fungus">
        <title>Comparative genomic study of the Penicillium genus elucidates a diverse pangenome and 15 lateral gene transfer events.</title>
        <authorList>
            <person name="Petersen C."/>
            <person name="Sorensen T."/>
            <person name="Nielsen M.R."/>
            <person name="Sondergaard T.E."/>
            <person name="Sorensen J.L."/>
            <person name="Fitzpatrick D.A."/>
            <person name="Frisvad J.C."/>
            <person name="Nielsen K.L."/>
        </authorList>
    </citation>
    <scope>NUCLEOTIDE SEQUENCE</scope>
    <source>
        <strain evidence="1">IBT 17514</strain>
    </source>
</reference>
<organism evidence="1 2">
    <name type="scientific">Penicillium malachiteum</name>
    <dbReference type="NCBI Taxonomy" id="1324776"/>
    <lineage>
        <taxon>Eukaryota</taxon>
        <taxon>Fungi</taxon>
        <taxon>Dikarya</taxon>
        <taxon>Ascomycota</taxon>
        <taxon>Pezizomycotina</taxon>
        <taxon>Eurotiomycetes</taxon>
        <taxon>Eurotiomycetidae</taxon>
        <taxon>Eurotiales</taxon>
        <taxon>Aspergillaceae</taxon>
        <taxon>Penicillium</taxon>
    </lineage>
</organism>
<dbReference type="AlphaFoldDB" id="A0AAD6MZG2"/>